<reference evidence="3" key="1">
    <citation type="submission" date="2016-11" db="UniProtKB">
        <authorList>
            <consortium name="WormBaseParasite"/>
        </authorList>
    </citation>
    <scope>IDENTIFICATION</scope>
</reference>
<accession>A0A1I7T364</accession>
<dbReference type="InterPro" id="IPR001810">
    <property type="entry name" value="F-box_dom"/>
</dbReference>
<dbReference type="WBParaSite" id="Csp11.Scaffold487.g1982.t1">
    <property type="protein sequence ID" value="Csp11.Scaffold487.g1982.t1"/>
    <property type="gene ID" value="Csp11.Scaffold487.g1982"/>
</dbReference>
<dbReference type="SUPFAM" id="SSF81383">
    <property type="entry name" value="F-box domain"/>
    <property type="match status" value="1"/>
</dbReference>
<dbReference type="SMART" id="SM00256">
    <property type="entry name" value="FBOX"/>
    <property type="match status" value="1"/>
</dbReference>
<feature type="domain" description="F-box" evidence="1">
    <location>
        <begin position="3"/>
        <end position="52"/>
    </location>
</feature>
<sequence>MTDLELEDMPMDIIRMIIAPLQLRDRLRLRNVSRRFREVVDAAPFTFNFIHIDRDENRIIVNYPGFGLAYTGLRHCSIWIGNGRRVRRHRRSATKVALEYLCRLLSHKSISINFLSIHVRGANSERFLVDLLICLQTIEWHRGGPIDVRNVSMIARTFSLPRKDIFESFRINKLDGVELSITDRVPAISLEDIRVWRQIRQFRFFGGGLTGLANSSILSRLAYIFVCAVISSQDAMEILNCHIQNPNFRKMEMIVDFRSTFRLAEFARFLGIQTALPFPFRHRVQIPNSQEDIFITCGGTLVYEKIARHQ</sequence>
<dbReference type="Pfam" id="PF00646">
    <property type="entry name" value="F-box"/>
    <property type="match status" value="1"/>
</dbReference>
<dbReference type="Proteomes" id="UP000095282">
    <property type="component" value="Unplaced"/>
</dbReference>
<evidence type="ECO:0000259" key="1">
    <source>
        <dbReference type="PROSITE" id="PS50181"/>
    </source>
</evidence>
<name>A0A1I7T364_9PELO</name>
<keyword evidence="2" id="KW-1185">Reference proteome</keyword>
<organism evidence="2 3">
    <name type="scientific">Caenorhabditis tropicalis</name>
    <dbReference type="NCBI Taxonomy" id="1561998"/>
    <lineage>
        <taxon>Eukaryota</taxon>
        <taxon>Metazoa</taxon>
        <taxon>Ecdysozoa</taxon>
        <taxon>Nematoda</taxon>
        <taxon>Chromadorea</taxon>
        <taxon>Rhabditida</taxon>
        <taxon>Rhabditina</taxon>
        <taxon>Rhabditomorpha</taxon>
        <taxon>Rhabditoidea</taxon>
        <taxon>Rhabditidae</taxon>
        <taxon>Peloderinae</taxon>
        <taxon>Caenorhabditis</taxon>
    </lineage>
</organism>
<proteinExistence type="predicted"/>
<evidence type="ECO:0000313" key="2">
    <source>
        <dbReference type="Proteomes" id="UP000095282"/>
    </source>
</evidence>
<evidence type="ECO:0000313" key="3">
    <source>
        <dbReference type="WBParaSite" id="Csp11.Scaffold487.g1982.t1"/>
    </source>
</evidence>
<dbReference type="InterPro" id="IPR036047">
    <property type="entry name" value="F-box-like_dom_sf"/>
</dbReference>
<dbReference type="PROSITE" id="PS50181">
    <property type="entry name" value="FBOX"/>
    <property type="match status" value="1"/>
</dbReference>
<protein>
    <submittedName>
        <fullName evidence="3">F-box domain-containing protein</fullName>
    </submittedName>
</protein>
<dbReference type="AlphaFoldDB" id="A0A1I7T364"/>